<keyword evidence="3" id="KW-1185">Reference proteome</keyword>
<evidence type="ECO:0000256" key="1">
    <source>
        <dbReference type="SAM" id="Phobius"/>
    </source>
</evidence>
<keyword evidence="1" id="KW-1133">Transmembrane helix</keyword>
<dbReference type="EMBL" id="JARKHS020011511">
    <property type="protein sequence ID" value="KAK8777747.1"/>
    <property type="molecule type" value="Genomic_DNA"/>
</dbReference>
<feature type="transmembrane region" description="Helical" evidence="1">
    <location>
        <begin position="58"/>
        <end position="83"/>
    </location>
</feature>
<name>A0AAQ4ESR1_AMBAM</name>
<sequence>MARAPRCRCCTVDGVVAFIGIVSALIHVLEFFAFWYLLAAFFILTGDAHRPDDNFWGLLYPALLVLHSVLQAALSLLLAAGALKRRKAYILPWIVTSIIECALLFKCSIFLGLQSVPSSAWITATTVAFSSVQLFYVSAPDRATAGDAQIG</sequence>
<keyword evidence="1" id="KW-0812">Transmembrane</keyword>
<dbReference type="AlphaFoldDB" id="A0AAQ4ESR1"/>
<protein>
    <submittedName>
        <fullName evidence="2">Uncharacterized protein</fullName>
    </submittedName>
</protein>
<feature type="transmembrane region" description="Helical" evidence="1">
    <location>
        <begin position="90"/>
        <end position="113"/>
    </location>
</feature>
<gene>
    <name evidence="2" type="ORF">V5799_020912</name>
</gene>
<dbReference type="Pfam" id="PF15860">
    <property type="entry name" value="DUF4728"/>
    <property type="match status" value="1"/>
</dbReference>
<reference evidence="2 3" key="1">
    <citation type="journal article" date="2023" name="Arcadia Sci">
        <title>De novo assembly of a long-read Amblyomma americanum tick genome.</title>
        <authorList>
            <person name="Chou S."/>
            <person name="Poskanzer K.E."/>
            <person name="Rollins M."/>
            <person name="Thuy-Boun P.S."/>
        </authorList>
    </citation>
    <scope>NUCLEOTIDE SEQUENCE [LARGE SCALE GENOMIC DNA]</scope>
    <source>
        <strain evidence="2">F_SG_1</strain>
        <tissue evidence="2">Salivary glands</tissue>
    </source>
</reference>
<dbReference type="InterPro" id="IPR031720">
    <property type="entry name" value="DUF4728"/>
</dbReference>
<organism evidence="2 3">
    <name type="scientific">Amblyomma americanum</name>
    <name type="common">Lone star tick</name>
    <dbReference type="NCBI Taxonomy" id="6943"/>
    <lineage>
        <taxon>Eukaryota</taxon>
        <taxon>Metazoa</taxon>
        <taxon>Ecdysozoa</taxon>
        <taxon>Arthropoda</taxon>
        <taxon>Chelicerata</taxon>
        <taxon>Arachnida</taxon>
        <taxon>Acari</taxon>
        <taxon>Parasitiformes</taxon>
        <taxon>Ixodida</taxon>
        <taxon>Ixodoidea</taxon>
        <taxon>Ixodidae</taxon>
        <taxon>Amblyomminae</taxon>
        <taxon>Amblyomma</taxon>
    </lineage>
</organism>
<keyword evidence="1" id="KW-0472">Membrane</keyword>
<comment type="caution">
    <text evidence="2">The sequence shown here is derived from an EMBL/GenBank/DDBJ whole genome shotgun (WGS) entry which is preliminary data.</text>
</comment>
<evidence type="ECO:0000313" key="2">
    <source>
        <dbReference type="EMBL" id="KAK8777747.1"/>
    </source>
</evidence>
<feature type="transmembrane region" description="Helical" evidence="1">
    <location>
        <begin position="119"/>
        <end position="137"/>
    </location>
</feature>
<proteinExistence type="predicted"/>
<feature type="transmembrane region" description="Helical" evidence="1">
    <location>
        <begin position="12"/>
        <end position="38"/>
    </location>
</feature>
<evidence type="ECO:0000313" key="3">
    <source>
        <dbReference type="Proteomes" id="UP001321473"/>
    </source>
</evidence>
<accession>A0AAQ4ESR1</accession>
<dbReference type="Proteomes" id="UP001321473">
    <property type="component" value="Unassembled WGS sequence"/>
</dbReference>